<dbReference type="Proteomes" id="UP000186559">
    <property type="component" value="Chromosome"/>
</dbReference>
<dbReference type="AlphaFoldDB" id="A0A1U7D7E9"/>
<proteinExistence type="predicted"/>
<keyword evidence="2" id="KW-1185">Reference proteome</keyword>
<organism evidence="1 2">
    <name type="scientific">Salipiger profundus</name>
    <dbReference type="NCBI Taxonomy" id="1229727"/>
    <lineage>
        <taxon>Bacteria</taxon>
        <taxon>Pseudomonadati</taxon>
        <taxon>Pseudomonadota</taxon>
        <taxon>Alphaproteobacteria</taxon>
        <taxon>Rhodobacterales</taxon>
        <taxon>Roseobacteraceae</taxon>
        <taxon>Salipiger</taxon>
    </lineage>
</organism>
<protein>
    <submittedName>
        <fullName evidence="1">Uncharacterized protein</fullName>
    </submittedName>
</protein>
<gene>
    <name evidence="1" type="ORF">Ga0080559_TMP3285</name>
</gene>
<sequence length="53" mass="5989">MRRREIIGPITNGFLAVAQTHPLRDLACQSLGTRGLLARYLQTRKHARRCSGQ</sequence>
<accession>A0A1U7D7E9</accession>
<dbReference type="KEGG" id="tpro:Ga0080559_TMP3285"/>
<name>A0A1U7D7E9_9RHOB</name>
<evidence type="ECO:0000313" key="2">
    <source>
        <dbReference type="Proteomes" id="UP000186559"/>
    </source>
</evidence>
<reference evidence="1 2" key="1">
    <citation type="submission" date="2016-03" db="EMBL/GenBank/DDBJ databases">
        <title>Deep-sea bacteria in the southern Pacific.</title>
        <authorList>
            <person name="Tang K."/>
        </authorList>
    </citation>
    <scope>NUCLEOTIDE SEQUENCE [LARGE SCALE GENOMIC DNA]</scope>
    <source>
        <strain evidence="1 2">JLT2016</strain>
    </source>
</reference>
<dbReference type="EMBL" id="CP014796">
    <property type="protein sequence ID" value="APX24081.1"/>
    <property type="molecule type" value="Genomic_DNA"/>
</dbReference>
<evidence type="ECO:0000313" key="1">
    <source>
        <dbReference type="EMBL" id="APX24081.1"/>
    </source>
</evidence>